<comment type="caution">
    <text evidence="3">The sequence shown here is derived from an EMBL/GenBank/DDBJ whole genome shotgun (WGS) entry which is preliminary data.</text>
</comment>
<keyword evidence="1" id="KW-0472">Membrane</keyword>
<evidence type="ECO:0000313" key="3">
    <source>
        <dbReference type="EMBL" id="MFC5893325.1"/>
    </source>
</evidence>
<evidence type="ECO:0000259" key="2">
    <source>
        <dbReference type="Pfam" id="PF12158"/>
    </source>
</evidence>
<dbReference type="EMBL" id="JBHSPW010000004">
    <property type="protein sequence ID" value="MFC5893325.1"/>
    <property type="molecule type" value="Genomic_DNA"/>
</dbReference>
<gene>
    <name evidence="3" type="ORF">ACFP3M_10920</name>
</gene>
<evidence type="ECO:0000313" key="4">
    <source>
        <dbReference type="Proteomes" id="UP001596241"/>
    </source>
</evidence>
<reference evidence="4" key="1">
    <citation type="journal article" date="2019" name="Int. J. Syst. Evol. Microbiol.">
        <title>The Global Catalogue of Microorganisms (GCM) 10K type strain sequencing project: providing services to taxonomists for standard genome sequencing and annotation.</title>
        <authorList>
            <consortium name="The Broad Institute Genomics Platform"/>
            <consortium name="The Broad Institute Genome Sequencing Center for Infectious Disease"/>
            <person name="Wu L."/>
            <person name="Ma J."/>
        </authorList>
    </citation>
    <scope>NUCLEOTIDE SEQUENCE [LARGE SCALE GENOMIC DNA]</scope>
    <source>
        <strain evidence="4">CGMCC 1.15809</strain>
    </source>
</reference>
<dbReference type="Proteomes" id="UP001596241">
    <property type="component" value="Unassembled WGS sequence"/>
</dbReference>
<sequence>MWTALSLLAGLVLIGFLIRETVNQSRLRRRGIHVEGWVVRHDVRSGGRGGGEVSTLVAGFVDAQGRAHEFSAHMSGVRGYPVGGRIPVWYVPGSPKTARIDDSKHRVGNILGPLMGSIVFVGAAVLMIAKGQ</sequence>
<proteinExistence type="predicted"/>
<organism evidence="3 4">
    <name type="scientific">Streptomyces ramulosus</name>
    <dbReference type="NCBI Taxonomy" id="47762"/>
    <lineage>
        <taxon>Bacteria</taxon>
        <taxon>Bacillati</taxon>
        <taxon>Actinomycetota</taxon>
        <taxon>Actinomycetes</taxon>
        <taxon>Kitasatosporales</taxon>
        <taxon>Streptomycetaceae</taxon>
        <taxon>Streptomyces</taxon>
    </lineage>
</organism>
<dbReference type="RefSeq" id="WP_345079312.1">
    <property type="nucleotide sequence ID" value="NZ_BAAAWG010000004.1"/>
</dbReference>
<keyword evidence="1" id="KW-1133">Transmembrane helix</keyword>
<feature type="transmembrane region" description="Helical" evidence="1">
    <location>
        <begin position="110"/>
        <end position="129"/>
    </location>
</feature>
<accession>A0ABW1FGE0</accession>
<protein>
    <submittedName>
        <fullName evidence="3">DUF3592 domain-containing protein</fullName>
    </submittedName>
</protein>
<dbReference type="Pfam" id="PF12158">
    <property type="entry name" value="DUF3592"/>
    <property type="match status" value="1"/>
</dbReference>
<name>A0ABW1FGE0_9ACTN</name>
<keyword evidence="4" id="KW-1185">Reference proteome</keyword>
<feature type="domain" description="DUF3592" evidence="2">
    <location>
        <begin position="34"/>
        <end position="103"/>
    </location>
</feature>
<evidence type="ECO:0000256" key="1">
    <source>
        <dbReference type="SAM" id="Phobius"/>
    </source>
</evidence>
<keyword evidence="1" id="KW-0812">Transmembrane</keyword>
<dbReference type="InterPro" id="IPR021994">
    <property type="entry name" value="DUF3592"/>
</dbReference>